<evidence type="ECO:0000313" key="1">
    <source>
        <dbReference type="EMBL" id="QWY14057.1"/>
    </source>
</evidence>
<dbReference type="KEGG" id="vg:80832394"/>
<accession>A0A8F3C996</accession>
<evidence type="ECO:0008006" key="3">
    <source>
        <dbReference type="Google" id="ProtNLM"/>
    </source>
</evidence>
<proteinExistence type="predicted"/>
<dbReference type="RefSeq" id="YP_010845242.1">
    <property type="nucleotide sequence ID" value="NC_079187.1"/>
</dbReference>
<name>A0A8F3C996_9CAUD</name>
<keyword evidence="2" id="KW-1185">Reference proteome</keyword>
<reference evidence="1" key="1">
    <citation type="submission" date="2021-06" db="EMBL/GenBank/DDBJ databases">
        <authorList>
            <person name="Le T.D."/>
        </authorList>
    </citation>
    <scope>NUCLEOTIDE SEQUENCE</scope>
</reference>
<dbReference type="GeneID" id="80832394"/>
<protein>
    <recommendedName>
        <fullName evidence="3">Nucleotidyltransferase</fullName>
    </recommendedName>
</protein>
<evidence type="ECO:0000313" key="2">
    <source>
        <dbReference type="Proteomes" id="UP000693898"/>
    </source>
</evidence>
<dbReference type="EMBL" id="MZ336020">
    <property type="protein sequence ID" value="QWY14057.1"/>
    <property type="molecule type" value="Genomic_DNA"/>
</dbReference>
<sequence>MSNLNITAVKPEKLCVQAVDLRLGDNVRAIVLDQLQNIGGDQVVAVVAGGAARDYWAATMYGLDLQGSGDIDICVLGFDVFDSESFDADCLLVDVANNLRAHGFNVDKAQHHWNIEYEHQQDRLALVMQMEVNGLDIDFLFYAPEIATLPEMFETFNSPLNKFALSSVVHDELIVENFGFCPKDPTYSYNAPVGTDALMERADKMYQRWQAVREAHIGRAAHPYANIVEPV</sequence>
<organism evidence="1 2">
    <name type="scientific">Aeromonas phage pAh6.2TG</name>
    <dbReference type="NCBI Taxonomy" id="2849625"/>
    <lineage>
        <taxon>Viruses</taxon>
        <taxon>Duplodnaviria</taxon>
        <taxon>Heunggongvirae</taxon>
        <taxon>Uroviricota</taxon>
        <taxon>Caudoviricetes</taxon>
        <taxon>Chaseviridae</taxon>
        <taxon>Nefertitivirinae</taxon>
        <taxon>Phayathaivirus</taxon>
        <taxon>Phayathaivirus pAh62TG</taxon>
    </lineage>
</organism>
<dbReference type="Proteomes" id="UP000693898">
    <property type="component" value="Segment"/>
</dbReference>